<dbReference type="RefSeq" id="WP_189406194.1">
    <property type="nucleotide sequence ID" value="NZ_BMXP01000004.1"/>
</dbReference>
<feature type="domain" description="Endonuclease/exonuclease/phosphatase" evidence="2">
    <location>
        <begin position="102"/>
        <end position="311"/>
    </location>
</feature>
<organism evidence="3 4">
    <name type="scientific">Alteromonas halophila</name>
    <dbReference type="NCBI Taxonomy" id="516698"/>
    <lineage>
        <taxon>Bacteria</taxon>
        <taxon>Pseudomonadati</taxon>
        <taxon>Pseudomonadota</taxon>
        <taxon>Gammaproteobacteria</taxon>
        <taxon>Alteromonadales</taxon>
        <taxon>Alteromonadaceae</taxon>
        <taxon>Alteromonas/Salinimonas group</taxon>
        <taxon>Alteromonas</taxon>
    </lineage>
</organism>
<sequence length="322" mass="36017">MRRALFYVSLLITGAAVVLQGLGYVWHRPPEPLFYAILLINYAPKWVWILPAVILVLLSWKERLFYKGVGVLLLVFTVWMQDIQIKGMFSSPSATPDSMSVMTLNTGGASAERVSRLVNVYKPDIIMLQETREKTMKSLFNASWFTHCAAHICIASRFEMKLLDAYNRAAFSDWGSFAAAYEIMLAGKKIRLVNAHLETPRDALGGRPLLDYSESETDEFGFEKHTELSILAALMDISYPAIIAGDLNTSVFEAAYQYHLGRYVNAIDAAATGINYTKFTRWHGVRIDHVIANDNVIINGAKVLEDTGGDHRAVLANFSIVE</sequence>
<dbReference type="GO" id="GO:0003824">
    <property type="term" value="F:catalytic activity"/>
    <property type="evidence" value="ECO:0007669"/>
    <property type="project" value="InterPro"/>
</dbReference>
<feature type="transmembrane region" description="Helical" evidence="1">
    <location>
        <begin position="5"/>
        <end position="27"/>
    </location>
</feature>
<dbReference type="InterPro" id="IPR005135">
    <property type="entry name" value="Endo/exonuclease/phosphatase"/>
</dbReference>
<accession>A0A918JL24</accession>
<keyword evidence="4" id="KW-1185">Reference proteome</keyword>
<dbReference type="InterPro" id="IPR036691">
    <property type="entry name" value="Endo/exonu/phosph_ase_sf"/>
</dbReference>
<dbReference type="Proteomes" id="UP000631300">
    <property type="component" value="Unassembled WGS sequence"/>
</dbReference>
<reference evidence="3" key="1">
    <citation type="journal article" date="2014" name="Int. J. Syst. Evol. Microbiol.">
        <title>Complete genome sequence of Corynebacterium casei LMG S-19264T (=DSM 44701T), isolated from a smear-ripened cheese.</title>
        <authorList>
            <consortium name="US DOE Joint Genome Institute (JGI-PGF)"/>
            <person name="Walter F."/>
            <person name="Albersmeier A."/>
            <person name="Kalinowski J."/>
            <person name="Ruckert C."/>
        </authorList>
    </citation>
    <scope>NUCLEOTIDE SEQUENCE</scope>
    <source>
        <strain evidence="3">KCTC 22164</strain>
    </source>
</reference>
<protein>
    <recommendedName>
        <fullName evidence="2">Endonuclease/exonuclease/phosphatase domain-containing protein</fullName>
    </recommendedName>
</protein>
<feature type="transmembrane region" description="Helical" evidence="1">
    <location>
        <begin position="33"/>
        <end position="57"/>
    </location>
</feature>
<keyword evidence="1" id="KW-0812">Transmembrane</keyword>
<dbReference type="SUPFAM" id="SSF56219">
    <property type="entry name" value="DNase I-like"/>
    <property type="match status" value="1"/>
</dbReference>
<evidence type="ECO:0000259" key="2">
    <source>
        <dbReference type="Pfam" id="PF03372"/>
    </source>
</evidence>
<reference evidence="3" key="2">
    <citation type="submission" date="2020-09" db="EMBL/GenBank/DDBJ databases">
        <authorList>
            <person name="Sun Q."/>
            <person name="Kim S."/>
        </authorList>
    </citation>
    <scope>NUCLEOTIDE SEQUENCE</scope>
    <source>
        <strain evidence="3">KCTC 22164</strain>
    </source>
</reference>
<keyword evidence="1" id="KW-0472">Membrane</keyword>
<feature type="transmembrane region" description="Helical" evidence="1">
    <location>
        <begin position="64"/>
        <end position="81"/>
    </location>
</feature>
<evidence type="ECO:0000313" key="3">
    <source>
        <dbReference type="EMBL" id="GGW86889.1"/>
    </source>
</evidence>
<proteinExistence type="predicted"/>
<keyword evidence="1" id="KW-1133">Transmembrane helix</keyword>
<evidence type="ECO:0000313" key="4">
    <source>
        <dbReference type="Proteomes" id="UP000631300"/>
    </source>
</evidence>
<dbReference type="AlphaFoldDB" id="A0A918JL24"/>
<gene>
    <name evidence="3" type="ORF">GCM10007391_20820</name>
</gene>
<evidence type="ECO:0000256" key="1">
    <source>
        <dbReference type="SAM" id="Phobius"/>
    </source>
</evidence>
<dbReference type="Gene3D" id="3.60.10.10">
    <property type="entry name" value="Endonuclease/exonuclease/phosphatase"/>
    <property type="match status" value="1"/>
</dbReference>
<dbReference type="Pfam" id="PF03372">
    <property type="entry name" value="Exo_endo_phos"/>
    <property type="match status" value="1"/>
</dbReference>
<dbReference type="EMBL" id="BMXP01000004">
    <property type="protein sequence ID" value="GGW86889.1"/>
    <property type="molecule type" value="Genomic_DNA"/>
</dbReference>
<name>A0A918JL24_9ALTE</name>
<comment type="caution">
    <text evidence="3">The sequence shown here is derived from an EMBL/GenBank/DDBJ whole genome shotgun (WGS) entry which is preliminary data.</text>
</comment>